<dbReference type="KEGG" id="hha:Hhal_0215"/>
<dbReference type="GO" id="GO:0004309">
    <property type="term" value="F:exopolyphosphatase activity"/>
    <property type="evidence" value="ECO:0007669"/>
    <property type="project" value="TreeGrafter"/>
</dbReference>
<dbReference type="EC" id="3.6.1.40" evidence="4"/>
<dbReference type="InterPro" id="IPR030673">
    <property type="entry name" value="PyroPPase_GppA_Ppx"/>
</dbReference>
<dbReference type="PIRSF" id="PIRSF001267">
    <property type="entry name" value="Pyrophosphatase_GppA_Ppx"/>
    <property type="match status" value="1"/>
</dbReference>
<dbReference type="AlphaFoldDB" id="A1WTJ7"/>
<dbReference type="eggNOG" id="COG0248">
    <property type="taxonomic scope" value="Bacteria"/>
</dbReference>
<evidence type="ECO:0000259" key="3">
    <source>
        <dbReference type="Pfam" id="PF21447"/>
    </source>
</evidence>
<feature type="domain" description="Ppx/GppA phosphatase C-terminal" evidence="3">
    <location>
        <begin position="319"/>
        <end position="492"/>
    </location>
</feature>
<dbReference type="GO" id="GO:0008894">
    <property type="term" value="F:guanosine-5'-triphosphate,3'-diphosphate diphosphatase activity"/>
    <property type="evidence" value="ECO:0007669"/>
    <property type="project" value="UniProtKB-EC"/>
</dbReference>
<accession>A1WTJ7</accession>
<keyword evidence="5" id="KW-1185">Reference proteome</keyword>
<dbReference type="InterPro" id="IPR043129">
    <property type="entry name" value="ATPase_NBD"/>
</dbReference>
<dbReference type="InterPro" id="IPR003695">
    <property type="entry name" value="Ppx_GppA_N"/>
</dbReference>
<dbReference type="Pfam" id="PF21447">
    <property type="entry name" value="Ppx-GppA_III"/>
    <property type="match status" value="1"/>
</dbReference>
<name>A1WTJ7_HALHL</name>
<dbReference type="CDD" id="cd24053">
    <property type="entry name" value="ASKHA_NBD_EcPPX-GppA-like"/>
    <property type="match status" value="1"/>
</dbReference>
<dbReference type="Gene3D" id="1.10.3210.10">
    <property type="entry name" value="Hypothetical protein af1432"/>
    <property type="match status" value="1"/>
</dbReference>
<sequence>MRDEQVIAAVDLGSNSFHMVVARIDPATRTLRVVDRLRETVRLGAGLGEGQKRLSEDARERALACLARFGDRLRRLQAQRVRAVGTNTLRRARDATDFMQEAEGALGHPIEVVSGYEEARLIYLGVAHNLGFDERRRVVIDIGGGSTELILGRGPRAEQMESVHLGCVSLTGRCFADGRITGRQFQKALVLARLELEPVEGAFRSPAWQGAVGASGTVRAAADACASRDWSPPGWITAEALGRLRRLAVEAGDAETLGEWLGLSGDRRQVFPAGLAALCAVFEALGIERMEVADGALREGVMYDLAGRLGMLQHSEDARANTVSALRRRYSVEAGQADRVAATAAGLLDQVAPGWGLAGRFYRDILDWAAQLHEIGLDISHAQYHKHGAYILRNADMAGFSRQEQQLLALLVRVHRRKLARGQLKALPRRWLDTGKRLAVVLRLAVLLHRGRADGRVVEPRLEPLTDGLRLWFPSGWLADNPLLQADLLQEQRYLERAGMTLELAEAPE</sequence>
<dbReference type="Gene3D" id="3.30.420.40">
    <property type="match status" value="1"/>
</dbReference>
<dbReference type="OrthoDB" id="9793035at2"/>
<dbReference type="PANTHER" id="PTHR30005:SF14">
    <property type="entry name" value="EXOPOLYPHOSPHATASE"/>
    <property type="match status" value="1"/>
</dbReference>
<feature type="domain" description="Ppx/GppA phosphatase N-terminal" evidence="2">
    <location>
        <begin position="20"/>
        <end position="307"/>
    </location>
</feature>
<dbReference type="Proteomes" id="UP000000647">
    <property type="component" value="Chromosome"/>
</dbReference>
<dbReference type="SUPFAM" id="SSF109604">
    <property type="entry name" value="HD-domain/PDEase-like"/>
    <property type="match status" value="1"/>
</dbReference>
<dbReference type="GO" id="GO:0006798">
    <property type="term" value="P:polyphosphate catabolic process"/>
    <property type="evidence" value="ECO:0007669"/>
    <property type="project" value="TreeGrafter"/>
</dbReference>
<proteinExistence type="predicted"/>
<evidence type="ECO:0000313" key="4">
    <source>
        <dbReference type="EMBL" id="ABM61009.1"/>
    </source>
</evidence>
<dbReference type="Pfam" id="PF02541">
    <property type="entry name" value="Ppx-GppA"/>
    <property type="match status" value="1"/>
</dbReference>
<dbReference type="EMBL" id="CP000544">
    <property type="protein sequence ID" value="ABM61009.1"/>
    <property type="molecule type" value="Genomic_DNA"/>
</dbReference>
<reference evidence="4 5" key="2">
    <citation type="journal article" date="2013" name="Stand. Genomic Sci.">
        <title>Complete genome sequence of Halorhodospira halophila SL1.</title>
        <authorList>
            <person name="Challacombe J.F."/>
            <person name="Majid S."/>
            <person name="Deole R."/>
            <person name="Brettin T.S."/>
            <person name="Bruce D."/>
            <person name="Delano S.F."/>
            <person name="Detter J.C."/>
            <person name="Gleasner C.D."/>
            <person name="Han C.S."/>
            <person name="Misra M."/>
            <person name="Reitenga K.G."/>
            <person name="Mikhailova N."/>
            <person name="Woyke T."/>
            <person name="Pitluck S."/>
            <person name="Nolan M."/>
            <person name="Land M.L."/>
            <person name="Saunders E."/>
            <person name="Tapia R."/>
            <person name="Lapidus A."/>
            <person name="Ivanova N."/>
            <person name="Hoff W.D."/>
        </authorList>
    </citation>
    <scope>NUCLEOTIDE SEQUENCE [LARGE SCALE GENOMIC DNA]</scope>
    <source>
        <strain evidence="5">DSM 244 / SL1</strain>
    </source>
</reference>
<dbReference type="HOGENOM" id="CLU_025908_4_0_6"/>
<evidence type="ECO:0000313" key="5">
    <source>
        <dbReference type="Proteomes" id="UP000000647"/>
    </source>
</evidence>
<reference evidence="5" key="1">
    <citation type="submission" date="2006-12" db="EMBL/GenBank/DDBJ databases">
        <title>Complete sequence of Halorhodospira halophila SL1.</title>
        <authorList>
            <consortium name="US DOE Joint Genome Institute"/>
            <person name="Copeland A."/>
            <person name="Lucas S."/>
            <person name="Lapidus A."/>
            <person name="Barry K."/>
            <person name="Detter J.C."/>
            <person name="Glavina del Rio T."/>
            <person name="Hammon N."/>
            <person name="Israni S."/>
            <person name="Dalin E."/>
            <person name="Tice H."/>
            <person name="Pitluck S."/>
            <person name="Saunders E."/>
            <person name="Brettin T."/>
            <person name="Bruce D."/>
            <person name="Han C."/>
            <person name="Tapia R."/>
            <person name="Schmutz J."/>
            <person name="Larimer F."/>
            <person name="Land M."/>
            <person name="Hauser L."/>
            <person name="Kyrpides N."/>
            <person name="Mikhailova N."/>
            <person name="Hoff W."/>
            <person name="Richardson P."/>
        </authorList>
    </citation>
    <scope>NUCLEOTIDE SEQUENCE [LARGE SCALE GENOMIC DNA]</scope>
    <source>
        <strain evidence="5">DSM 244 / SL1</strain>
    </source>
</reference>
<dbReference type="InterPro" id="IPR050273">
    <property type="entry name" value="GppA/Ppx_hydrolase"/>
</dbReference>
<dbReference type="SUPFAM" id="SSF53067">
    <property type="entry name" value="Actin-like ATPase domain"/>
    <property type="match status" value="2"/>
</dbReference>
<dbReference type="PANTHER" id="PTHR30005">
    <property type="entry name" value="EXOPOLYPHOSPHATASE"/>
    <property type="match status" value="1"/>
</dbReference>
<evidence type="ECO:0000256" key="1">
    <source>
        <dbReference type="ARBA" id="ARBA00022801"/>
    </source>
</evidence>
<protein>
    <submittedName>
        <fullName evidence="4">Ppx/GppA phosphatase</fullName>
        <ecNumber evidence="4">3.6.1.40</ecNumber>
    </submittedName>
</protein>
<dbReference type="Gene3D" id="3.30.420.150">
    <property type="entry name" value="Exopolyphosphatase. Domain 2"/>
    <property type="match status" value="1"/>
</dbReference>
<evidence type="ECO:0000259" key="2">
    <source>
        <dbReference type="Pfam" id="PF02541"/>
    </source>
</evidence>
<keyword evidence="1 4" id="KW-0378">Hydrolase</keyword>
<dbReference type="FunFam" id="3.30.420.40:FF:000023">
    <property type="entry name" value="Guanosine-5'-triphosphate,3'-diphosphate pyrophosphatase"/>
    <property type="match status" value="1"/>
</dbReference>
<dbReference type="RefSeq" id="WP_011813032.1">
    <property type="nucleotide sequence ID" value="NC_008789.1"/>
</dbReference>
<dbReference type="STRING" id="349124.Hhal_0215"/>
<gene>
    <name evidence="4" type="ordered locus">Hhal_0215</name>
</gene>
<organism evidence="4 5">
    <name type="scientific">Halorhodospira halophila (strain DSM 244 / SL1)</name>
    <name type="common">Ectothiorhodospira halophila (strain DSM 244 / SL1)</name>
    <dbReference type="NCBI Taxonomy" id="349124"/>
    <lineage>
        <taxon>Bacteria</taxon>
        <taxon>Pseudomonadati</taxon>
        <taxon>Pseudomonadota</taxon>
        <taxon>Gammaproteobacteria</taxon>
        <taxon>Chromatiales</taxon>
        <taxon>Ectothiorhodospiraceae</taxon>
        <taxon>Halorhodospira</taxon>
    </lineage>
</organism>
<dbReference type="InterPro" id="IPR048950">
    <property type="entry name" value="Ppx_GppA_C"/>
</dbReference>